<dbReference type="Gene3D" id="2.120.10.30">
    <property type="entry name" value="TolB, C-terminal domain"/>
    <property type="match status" value="3"/>
</dbReference>
<dbReference type="Proteomes" id="UP001500523">
    <property type="component" value="Unassembled WGS sequence"/>
</dbReference>
<keyword evidence="6" id="KW-1185">Reference proteome</keyword>
<comment type="caution">
    <text evidence="5">The sequence shown here is derived from an EMBL/GenBank/DDBJ whole genome shotgun (WGS) entry which is preliminary data.</text>
</comment>
<dbReference type="Pfam" id="PF07676">
    <property type="entry name" value="PD40"/>
    <property type="match status" value="2"/>
</dbReference>
<name>A0ABP7EBQ3_9SPHN</name>
<reference evidence="6" key="1">
    <citation type="journal article" date="2019" name="Int. J. Syst. Evol. Microbiol.">
        <title>The Global Catalogue of Microorganisms (GCM) 10K type strain sequencing project: providing services to taxonomists for standard genome sequencing and annotation.</title>
        <authorList>
            <consortium name="The Broad Institute Genomics Platform"/>
            <consortium name="The Broad Institute Genome Sequencing Center for Infectious Disease"/>
            <person name="Wu L."/>
            <person name="Ma J."/>
        </authorList>
    </citation>
    <scope>NUCLEOTIDE SEQUENCE [LARGE SCALE GENOMIC DNA]</scope>
    <source>
        <strain evidence="6">JCM 17498</strain>
    </source>
</reference>
<evidence type="ECO:0000256" key="1">
    <source>
        <dbReference type="ARBA" id="ARBA00009820"/>
    </source>
</evidence>
<feature type="compositionally biased region" description="Low complexity" evidence="2">
    <location>
        <begin position="67"/>
        <end position="85"/>
    </location>
</feature>
<dbReference type="SUPFAM" id="SSF51556">
    <property type="entry name" value="Metallo-dependent hydrolases"/>
    <property type="match status" value="1"/>
</dbReference>
<dbReference type="Gene3D" id="3.20.20.140">
    <property type="entry name" value="Metal-dependent hydrolases"/>
    <property type="match status" value="1"/>
</dbReference>
<evidence type="ECO:0000256" key="2">
    <source>
        <dbReference type="SAM" id="MobiDB-lite"/>
    </source>
</evidence>
<dbReference type="PANTHER" id="PTHR36842:SF1">
    <property type="entry name" value="PROTEIN TOLB"/>
    <property type="match status" value="1"/>
</dbReference>
<dbReference type="InterPro" id="IPR011059">
    <property type="entry name" value="Metal-dep_hydrolase_composite"/>
</dbReference>
<gene>
    <name evidence="5" type="ORF">GCM10022268_26300</name>
</gene>
<proteinExistence type="inferred from homology"/>
<protein>
    <submittedName>
        <fullName evidence="5">Amidohydrolase family protein</fullName>
    </submittedName>
</protein>
<feature type="signal peptide" evidence="3">
    <location>
        <begin position="1"/>
        <end position="29"/>
    </location>
</feature>
<dbReference type="SUPFAM" id="SSF51338">
    <property type="entry name" value="Composite domain of metallo-dependent hydrolases"/>
    <property type="match status" value="1"/>
</dbReference>
<feature type="chain" id="PRO_5046728830" evidence="3">
    <location>
        <begin position="30"/>
        <end position="1150"/>
    </location>
</feature>
<evidence type="ECO:0000259" key="4">
    <source>
        <dbReference type="Pfam" id="PF01979"/>
    </source>
</evidence>
<evidence type="ECO:0000313" key="6">
    <source>
        <dbReference type="Proteomes" id="UP001500523"/>
    </source>
</evidence>
<sequence length="1150" mass="122458">MGKQGIYRTVKHHALTAIGLCLAAGQLLAQTAPPPADKPVQRTQAPEDQATAPVPDPAGALPPPAPVAAATPVASASPTAKKPAAWDVNRPTGLRTREVPIRVDEGSWMNVDVSPDGRTIAFDLLGDIYTMGIAGGTPTRIADGLAFEHQPRFSPDGRRIAFTSDRGGGDNIWVMNVDGSDKRQVTKEDFRLLNQPTWSPDGRFIAAKKHFTTGRSLGTGEIWLYHVSGGGGVQLVKRASEVLQKELGEPIYAPDGKSIFYTRNVSPGPIFEYAQNSRTDLFDIERYDIDTGEVTTAVSGVGGSVRPTPSRDGKRIAFVRREDNVSKLWVKDLATGVERVVYGTLDRDVQETWAVTGVYPNLAWTPGDGALVFWAGGKLRRVSPDGSGAALIPFRIDDTRVIVDAVHPQVAVAPDRFATKMPRWASVSPDGRTIVFETLGKLWTKPATGGTATRLTRGSDELELYPSWSRDGRQIAFVGWTDAGLGQVRTVAASGGSPRTVTTVAGTYRRPRFSPDGKTIVFEQGEGGGLTAPRGNPGTGAYRVAATGGAPVQIARDVASPQFGAGNDRVFLMANDKGKRQLVSTDLTGQDRRVHASGELVNDYQISPAGDYIAFRQNYEAFVMPLLPGRQAVETDAKGGPLPVTRVSGDGADFINWSNDGRRIHWSAGPTLYTADTAALFRTAPAGEDAPKFAAPRTGTSLSMDIAAAKPTGTVALTGARVVTVARADGGILDDATILIRGDRIVAIGARGTVTIPAGTKTIDVTGKTIIPGLVDAHAHGPQGDDELVPQQNWSAMANLAFGTTTVHDPSSRSAEIFPAAEMQQAGMVLAPRTFSTGEIVYGAKAPDVYAQIDKYEDALAIIRRLKAQGAHSVKNYNQPRREQRQMVVSAAQAENMEVVPEGGSLFTLDMSLVQDGNSTVEHNVPLDRFYADVVGLWSQTTVGYTPTLVVAYGGPAGDPYWRAHSDVWRHPLLTRHAPPALLAAQNARREIAPESDYVDGATAREAKKLADKGVPVAIGAHGQQPGLGAHWELWSFVRGGFTPIEALRAGTIAAATSLGYAKDVGSLEVGKLADLVVLDADPTVDIRNSDKVAQVMLGGRLYDAATLNEVTTGTRRRLPYWWENGGSGTASGTGAKMTTGHGFGHGDID</sequence>
<evidence type="ECO:0000256" key="3">
    <source>
        <dbReference type="SAM" id="SignalP"/>
    </source>
</evidence>
<evidence type="ECO:0000313" key="5">
    <source>
        <dbReference type="EMBL" id="GAA3716622.1"/>
    </source>
</evidence>
<dbReference type="Pfam" id="PF26549">
    <property type="entry name" value="Tricorn_N"/>
    <property type="match status" value="1"/>
</dbReference>
<organism evidence="5 6">
    <name type="scientific">Sphingomonas cynarae</name>
    <dbReference type="NCBI Taxonomy" id="930197"/>
    <lineage>
        <taxon>Bacteria</taxon>
        <taxon>Pseudomonadati</taxon>
        <taxon>Pseudomonadota</taxon>
        <taxon>Alphaproteobacteria</taxon>
        <taxon>Sphingomonadales</taxon>
        <taxon>Sphingomonadaceae</taxon>
        <taxon>Sphingomonas</taxon>
    </lineage>
</organism>
<dbReference type="PANTHER" id="PTHR36842">
    <property type="entry name" value="PROTEIN TOLB HOMOLOG"/>
    <property type="match status" value="1"/>
</dbReference>
<feature type="region of interest" description="Disordered" evidence="2">
    <location>
        <begin position="32"/>
        <end position="91"/>
    </location>
</feature>
<dbReference type="Gene3D" id="2.30.40.10">
    <property type="entry name" value="Urease, subunit C, domain 1"/>
    <property type="match status" value="1"/>
</dbReference>
<dbReference type="SUPFAM" id="SSF69304">
    <property type="entry name" value="Tricorn protease N-terminal domain"/>
    <property type="match status" value="1"/>
</dbReference>
<dbReference type="Pfam" id="PF01979">
    <property type="entry name" value="Amidohydro_1"/>
    <property type="match status" value="1"/>
</dbReference>
<dbReference type="InterPro" id="IPR011659">
    <property type="entry name" value="WD40"/>
</dbReference>
<feature type="compositionally biased region" description="Pro residues" evidence="2">
    <location>
        <begin position="54"/>
        <end position="66"/>
    </location>
</feature>
<dbReference type="SUPFAM" id="SSF82171">
    <property type="entry name" value="DPP6 N-terminal domain-like"/>
    <property type="match status" value="1"/>
</dbReference>
<keyword evidence="3" id="KW-0732">Signal</keyword>
<dbReference type="EMBL" id="BAABBF010000006">
    <property type="protein sequence ID" value="GAA3716622.1"/>
    <property type="molecule type" value="Genomic_DNA"/>
</dbReference>
<comment type="similarity">
    <text evidence="1">Belongs to the TolB family.</text>
</comment>
<accession>A0ABP7EBQ3</accession>
<dbReference type="InterPro" id="IPR011042">
    <property type="entry name" value="6-blade_b-propeller_TolB-like"/>
</dbReference>
<dbReference type="InterPro" id="IPR006680">
    <property type="entry name" value="Amidohydro-rel"/>
</dbReference>
<dbReference type="InterPro" id="IPR032466">
    <property type="entry name" value="Metal_Hydrolase"/>
</dbReference>
<feature type="domain" description="Amidohydrolase-related" evidence="4">
    <location>
        <begin position="1007"/>
        <end position="1102"/>
    </location>
</feature>